<proteinExistence type="predicted"/>
<gene>
    <name evidence="2" type="ORF">CJOHNSTONI_LOCUS1796</name>
</gene>
<protein>
    <submittedName>
        <fullName evidence="2">Uncharacterized protein</fullName>
    </submittedName>
</protein>
<evidence type="ECO:0000313" key="3">
    <source>
        <dbReference type="Proteomes" id="UP000746747"/>
    </source>
</evidence>
<dbReference type="EMBL" id="CAKAEH010000572">
    <property type="protein sequence ID" value="CAG9531392.1"/>
    <property type="molecule type" value="Genomic_DNA"/>
</dbReference>
<organism evidence="2 3">
    <name type="scientific">Cercopithifilaria johnstoni</name>
    <dbReference type="NCBI Taxonomy" id="2874296"/>
    <lineage>
        <taxon>Eukaryota</taxon>
        <taxon>Metazoa</taxon>
        <taxon>Ecdysozoa</taxon>
        <taxon>Nematoda</taxon>
        <taxon>Chromadorea</taxon>
        <taxon>Rhabditida</taxon>
        <taxon>Spirurina</taxon>
        <taxon>Spiruromorpha</taxon>
        <taxon>Filarioidea</taxon>
        <taxon>Onchocercidae</taxon>
        <taxon>Cercopithifilaria</taxon>
    </lineage>
</organism>
<accession>A0A8J2LWV4</accession>
<name>A0A8J2LWV4_9BILA</name>
<dbReference type="AlphaFoldDB" id="A0A8J2LWV4"/>
<dbReference type="Proteomes" id="UP000746747">
    <property type="component" value="Unassembled WGS sequence"/>
</dbReference>
<comment type="caution">
    <text evidence="2">The sequence shown here is derived from an EMBL/GenBank/DDBJ whole genome shotgun (WGS) entry which is preliminary data.</text>
</comment>
<reference evidence="2" key="1">
    <citation type="submission" date="2021-09" db="EMBL/GenBank/DDBJ databases">
        <authorList>
            <consortium name="Pathogen Informatics"/>
        </authorList>
    </citation>
    <scope>NUCLEOTIDE SEQUENCE</scope>
</reference>
<evidence type="ECO:0000313" key="2">
    <source>
        <dbReference type="EMBL" id="CAG9531392.1"/>
    </source>
</evidence>
<evidence type="ECO:0000256" key="1">
    <source>
        <dbReference type="SAM" id="MobiDB-lite"/>
    </source>
</evidence>
<keyword evidence="3" id="KW-1185">Reference proteome</keyword>
<dbReference type="OrthoDB" id="5815246at2759"/>
<feature type="region of interest" description="Disordered" evidence="1">
    <location>
        <begin position="60"/>
        <end position="80"/>
    </location>
</feature>
<sequence>MEKAIEEHLLNNSTESLSVSSSGSDFVVIDRNSLSNDELIEGLVDAPNIIYHTDWNTTTASLPDDTSESDDSCEAISVSEETSAVSYASAKANVDGSEQCDMEINTLGSSPVVTDYVEQKNDED</sequence>